<sequence length="320" mass="35105">MRASAHFAANRKRLAAKWTAIDQTDHDVARKPVPTFRHRGLAKAAVLLCATVWSDVAFADPPGRSLPPTIGRICNLIEAEADRNSLPRDFFARLIWKESRFDANAVSPVGAQGIAQFMPGTARLRGLANPFDIDQAIPASAKYLHDLRQGFGNLGLAAAAYNAGENRVSRWLSVGGFLPLETESYVLDIMGEPADTFTDRNYPGKFPPLDKDKPFGEACRLLPVIRSATIPMAAVNIKPWGVQVAGNFRRAAAIRQWQRIRGRFPALLKPYEPVVSRVRSPMGRAGVYAVRIGADDRATARDICSKLRGAGGFCVVMRNR</sequence>
<dbReference type="EMBL" id="QGGG01000023">
    <property type="protein sequence ID" value="PWJ74461.1"/>
    <property type="molecule type" value="Genomic_DNA"/>
</dbReference>
<dbReference type="InterPro" id="IPR008258">
    <property type="entry name" value="Transglycosylase_SLT_dom_1"/>
</dbReference>
<evidence type="ECO:0000256" key="2">
    <source>
        <dbReference type="ARBA" id="ARBA00009387"/>
    </source>
</evidence>
<comment type="caution">
    <text evidence="5">The sequence shown here is derived from an EMBL/GenBank/DDBJ whole genome shotgun (WGS) entry which is preliminary data.</text>
</comment>
<dbReference type="InterPro" id="IPR007730">
    <property type="entry name" value="SPOR-like_dom"/>
</dbReference>
<dbReference type="AlphaFoldDB" id="A0A316BP18"/>
<proteinExistence type="inferred from homology"/>
<dbReference type="SUPFAM" id="SSF53955">
    <property type="entry name" value="Lysozyme-like"/>
    <property type="match status" value="1"/>
</dbReference>
<dbReference type="GO" id="GO:0042834">
    <property type="term" value="F:peptidoglycan binding"/>
    <property type="evidence" value="ECO:0007669"/>
    <property type="project" value="InterPro"/>
</dbReference>
<reference evidence="5 6" key="1">
    <citation type="submission" date="2018-05" db="EMBL/GenBank/DDBJ databases">
        <title>Genomic Encyclopedia of Type Strains, Phase IV (KMG-IV): sequencing the most valuable type-strain genomes for metagenomic binning, comparative biology and taxonomic classification.</title>
        <authorList>
            <person name="Goeker M."/>
        </authorList>
    </citation>
    <scope>NUCLEOTIDE SEQUENCE [LARGE SCALE GENOMIC DNA]</scope>
    <source>
        <strain evidence="5 6">DSM 6986</strain>
    </source>
</reference>
<dbReference type="CDD" id="cd00254">
    <property type="entry name" value="LT-like"/>
    <property type="match status" value="1"/>
</dbReference>
<organism evidence="5 6">
    <name type="scientific">Pseudaminobacter salicylatoxidans</name>
    <dbReference type="NCBI Taxonomy" id="93369"/>
    <lineage>
        <taxon>Bacteria</taxon>
        <taxon>Pseudomonadati</taxon>
        <taxon>Pseudomonadota</taxon>
        <taxon>Alphaproteobacteria</taxon>
        <taxon>Hyphomicrobiales</taxon>
        <taxon>Phyllobacteriaceae</taxon>
        <taxon>Pseudaminobacter</taxon>
    </lineage>
</organism>
<dbReference type="STRING" id="1192868.GCA_000304395_02532"/>
<dbReference type="PANTHER" id="PTHR37423:SF2">
    <property type="entry name" value="MEMBRANE-BOUND LYTIC MUREIN TRANSGLYCOSYLASE C"/>
    <property type="match status" value="1"/>
</dbReference>
<comment type="similarity">
    <text evidence="2">Belongs to the virb1 family.</text>
</comment>
<comment type="similarity">
    <text evidence="1">Belongs to the transglycosylase Slt family.</text>
</comment>
<dbReference type="Pfam" id="PF01464">
    <property type="entry name" value="SLT"/>
    <property type="match status" value="1"/>
</dbReference>
<evidence type="ECO:0000259" key="4">
    <source>
        <dbReference type="Pfam" id="PF05036"/>
    </source>
</evidence>
<dbReference type="Pfam" id="PF05036">
    <property type="entry name" value="SPOR"/>
    <property type="match status" value="1"/>
</dbReference>
<dbReference type="InterPro" id="IPR023346">
    <property type="entry name" value="Lysozyme-like_dom_sf"/>
</dbReference>
<feature type="domain" description="Transglycosylase SLT" evidence="3">
    <location>
        <begin position="76"/>
        <end position="173"/>
    </location>
</feature>
<accession>A0A316BP18</accession>
<evidence type="ECO:0000313" key="6">
    <source>
        <dbReference type="Proteomes" id="UP000245396"/>
    </source>
</evidence>
<dbReference type="Gene3D" id="1.10.530.10">
    <property type="match status" value="1"/>
</dbReference>
<feature type="domain" description="SPOR" evidence="4">
    <location>
        <begin position="238"/>
        <end position="317"/>
    </location>
</feature>
<dbReference type="Proteomes" id="UP000245396">
    <property type="component" value="Unassembled WGS sequence"/>
</dbReference>
<keyword evidence="6" id="KW-1185">Reference proteome</keyword>
<evidence type="ECO:0000259" key="3">
    <source>
        <dbReference type="Pfam" id="PF01464"/>
    </source>
</evidence>
<dbReference type="PANTHER" id="PTHR37423">
    <property type="entry name" value="SOLUBLE LYTIC MUREIN TRANSGLYCOSYLASE-RELATED"/>
    <property type="match status" value="1"/>
</dbReference>
<evidence type="ECO:0000313" key="5">
    <source>
        <dbReference type="EMBL" id="PWJ74461.1"/>
    </source>
</evidence>
<protein>
    <submittedName>
        <fullName evidence="5">Sporulation related protein</fullName>
    </submittedName>
</protein>
<gene>
    <name evidence="5" type="ORF">C7441_12334</name>
</gene>
<evidence type="ECO:0000256" key="1">
    <source>
        <dbReference type="ARBA" id="ARBA00007734"/>
    </source>
</evidence>
<name>A0A316BP18_PSESE</name>
<dbReference type="RefSeq" id="WP_170125231.1">
    <property type="nucleotide sequence ID" value="NZ_QGGG01000023.1"/>
</dbReference>